<keyword evidence="2" id="KW-1185">Reference proteome</keyword>
<protein>
    <submittedName>
        <fullName evidence="1">Uncharacterized protein</fullName>
    </submittedName>
</protein>
<dbReference type="Proteomes" id="UP000649617">
    <property type="component" value="Unassembled WGS sequence"/>
</dbReference>
<organism evidence="1 2">
    <name type="scientific">Symbiodinium pilosum</name>
    <name type="common">Dinoflagellate</name>
    <dbReference type="NCBI Taxonomy" id="2952"/>
    <lineage>
        <taxon>Eukaryota</taxon>
        <taxon>Sar</taxon>
        <taxon>Alveolata</taxon>
        <taxon>Dinophyceae</taxon>
        <taxon>Suessiales</taxon>
        <taxon>Symbiodiniaceae</taxon>
        <taxon>Symbiodinium</taxon>
    </lineage>
</organism>
<dbReference type="AlphaFoldDB" id="A0A812Y7Y5"/>
<sequence length="167" mass="18368">MILHGSPSWVFRPSLVGCAHLVADRGWAARECLWVWRDVRDCVQFWYRSWVQFHPGLQCCWVCAGSCGGRTRTDSKGIPESITTRGARWCVANAGQMGSRMPQSTVGVDARSAILCGNMRKRVRTNLVAGRGQAATVGKQYFVTALNLRYSCASLSLEPSGTAVCRP</sequence>
<evidence type="ECO:0000313" key="1">
    <source>
        <dbReference type="EMBL" id="CAE7760487.1"/>
    </source>
</evidence>
<reference evidence="1" key="1">
    <citation type="submission" date="2021-02" db="EMBL/GenBank/DDBJ databases">
        <authorList>
            <person name="Dougan E. K."/>
            <person name="Rhodes N."/>
            <person name="Thang M."/>
            <person name="Chan C."/>
        </authorList>
    </citation>
    <scope>NUCLEOTIDE SEQUENCE</scope>
</reference>
<accession>A0A812Y7Y5</accession>
<evidence type="ECO:0000313" key="2">
    <source>
        <dbReference type="Proteomes" id="UP000649617"/>
    </source>
</evidence>
<name>A0A812Y7Y5_SYMPI</name>
<gene>
    <name evidence="1" type="ORF">SPIL2461_LOCUS22176</name>
</gene>
<comment type="caution">
    <text evidence="1">The sequence shown here is derived from an EMBL/GenBank/DDBJ whole genome shotgun (WGS) entry which is preliminary data.</text>
</comment>
<dbReference type="EMBL" id="CAJNIZ010046999">
    <property type="protein sequence ID" value="CAE7760487.1"/>
    <property type="molecule type" value="Genomic_DNA"/>
</dbReference>
<proteinExistence type="predicted"/>